<evidence type="ECO:0000256" key="3">
    <source>
        <dbReference type="ARBA" id="ARBA00022692"/>
    </source>
</evidence>
<organism evidence="8">
    <name type="scientific">Alkalihalophilus sp. As8PL</name>
    <dbReference type="NCBI Taxonomy" id="3237103"/>
    <lineage>
        <taxon>Bacteria</taxon>
        <taxon>Bacillati</taxon>
        <taxon>Bacillota</taxon>
        <taxon>Bacilli</taxon>
        <taxon>Bacillales</taxon>
        <taxon>Bacillaceae</taxon>
        <taxon>Alkalihalophilus</taxon>
    </lineage>
</organism>
<keyword evidence="2 6" id="KW-1003">Cell membrane</keyword>
<evidence type="ECO:0000256" key="1">
    <source>
        <dbReference type="ARBA" id="ARBA00004651"/>
    </source>
</evidence>
<evidence type="ECO:0000256" key="4">
    <source>
        <dbReference type="ARBA" id="ARBA00022989"/>
    </source>
</evidence>
<dbReference type="Pfam" id="PF09335">
    <property type="entry name" value="VTT_dom"/>
    <property type="match status" value="1"/>
</dbReference>
<feature type="domain" description="VTT" evidence="7">
    <location>
        <begin position="53"/>
        <end position="171"/>
    </location>
</feature>
<feature type="transmembrane region" description="Helical" evidence="6">
    <location>
        <begin position="148"/>
        <end position="168"/>
    </location>
</feature>
<reference evidence="8" key="1">
    <citation type="submission" date="2024-07" db="EMBL/GenBank/DDBJ databases">
        <title>Identification and characteristics of an arsenic-resistant bacterial isolate, which belongs to a novel species.</title>
        <authorList>
            <person name="Juszczyk A."/>
            <person name="Kowalczyk A."/>
            <person name="Was K."/>
            <person name="Kosowicz W."/>
            <person name="Budzyn A."/>
            <person name="Latowski D."/>
        </authorList>
    </citation>
    <scope>NUCLEOTIDE SEQUENCE</scope>
    <source>
        <strain evidence="8">As8PL</strain>
    </source>
</reference>
<proteinExistence type="inferred from homology"/>
<protein>
    <recommendedName>
        <fullName evidence="6">TVP38/TMEM64 family membrane protein</fullName>
    </recommendedName>
</protein>
<comment type="subcellular location">
    <subcellularLocation>
        <location evidence="1 6">Cell membrane</location>
        <topology evidence="1 6">Multi-pass membrane protein</topology>
    </subcellularLocation>
</comment>
<keyword evidence="3 6" id="KW-0812">Transmembrane</keyword>
<dbReference type="PANTHER" id="PTHR12677:SF59">
    <property type="entry name" value="GOLGI APPARATUS MEMBRANE PROTEIN TVP38-RELATED"/>
    <property type="match status" value="1"/>
</dbReference>
<dbReference type="AlphaFoldDB" id="A0AB39BS72"/>
<gene>
    <name evidence="8" type="ORF">AB3N04_19365</name>
</gene>
<dbReference type="GO" id="GO:0005886">
    <property type="term" value="C:plasma membrane"/>
    <property type="evidence" value="ECO:0007669"/>
    <property type="project" value="UniProtKB-SubCell"/>
</dbReference>
<evidence type="ECO:0000256" key="5">
    <source>
        <dbReference type="ARBA" id="ARBA00023136"/>
    </source>
</evidence>
<evidence type="ECO:0000313" key="8">
    <source>
        <dbReference type="EMBL" id="XDI36805.1"/>
    </source>
</evidence>
<feature type="transmembrane region" description="Helical" evidence="6">
    <location>
        <begin position="34"/>
        <end position="53"/>
    </location>
</feature>
<sequence>MIKKVFILSSYALIALLIYLYGESLLHWIREGGANYLFLTAILATLFALFPIIPYPIIGGVLGAAYGPVLGSLMTWIGSSLASIIMFSFVRYGYQDWGLQLLQRYRSLHKITVLFERNAFMTIFLTRLIPVIPSIIVNIYSALSRVRFLSYAIASSLGKVPSMILFAVVGNSFVNDPSQLMMIAFYYVVFLGVVYGFYRLWQKFAQTKEKLPEL</sequence>
<keyword evidence="5 6" id="KW-0472">Membrane</keyword>
<dbReference type="InterPro" id="IPR015414">
    <property type="entry name" value="TMEM64"/>
</dbReference>
<dbReference type="PANTHER" id="PTHR12677">
    <property type="entry name" value="GOLGI APPARATUS MEMBRANE PROTEIN TVP38-RELATED"/>
    <property type="match status" value="1"/>
</dbReference>
<feature type="transmembrane region" description="Helical" evidence="6">
    <location>
        <begin position="115"/>
        <end position="136"/>
    </location>
</feature>
<evidence type="ECO:0000256" key="2">
    <source>
        <dbReference type="ARBA" id="ARBA00022475"/>
    </source>
</evidence>
<dbReference type="InterPro" id="IPR032816">
    <property type="entry name" value="VTT_dom"/>
</dbReference>
<evidence type="ECO:0000259" key="7">
    <source>
        <dbReference type="Pfam" id="PF09335"/>
    </source>
</evidence>
<accession>A0AB39BS72</accession>
<feature type="transmembrane region" description="Helical" evidence="6">
    <location>
        <begin position="73"/>
        <end position="94"/>
    </location>
</feature>
<feature type="transmembrane region" description="Helical" evidence="6">
    <location>
        <begin position="180"/>
        <end position="198"/>
    </location>
</feature>
<keyword evidence="4 6" id="KW-1133">Transmembrane helix</keyword>
<dbReference type="EMBL" id="CP162551">
    <property type="protein sequence ID" value="XDI36805.1"/>
    <property type="molecule type" value="Genomic_DNA"/>
</dbReference>
<name>A0AB39BS72_9BACI</name>
<feature type="transmembrane region" description="Helical" evidence="6">
    <location>
        <begin position="6"/>
        <end position="22"/>
    </location>
</feature>
<dbReference type="RefSeq" id="WP_368504187.1">
    <property type="nucleotide sequence ID" value="NZ_CP162551.1"/>
</dbReference>
<evidence type="ECO:0000256" key="6">
    <source>
        <dbReference type="RuleBase" id="RU366058"/>
    </source>
</evidence>
<comment type="similarity">
    <text evidence="6">Belongs to the TVP38/TMEM64 family.</text>
</comment>